<comment type="caution">
    <text evidence="1">The sequence shown here is derived from an EMBL/GenBank/DDBJ whole genome shotgun (WGS) entry which is preliminary data.</text>
</comment>
<sequence>MTMGLNLLCSKSMKLCSQDIKNYVTSRNYYKLTAPGFTSSLNSYFQTCAYSHHSENREHVFEEHKVIKKGDVINLRDLLFTKYRDYVVRYEDNIEVQVKSVHLEGKVIVLYFLPLHHDYLYSRMSISYLADTYTYLLPDNVFEVVVVPYGTAEDYHVFSDRRPRPLPGADCGLGWDRTNKFLEKTFLTFK</sequence>
<gene>
    <name evidence="1" type="ORF">POM88_047656</name>
</gene>
<accession>A0AAD8GUK5</accession>
<dbReference type="Proteomes" id="UP001237642">
    <property type="component" value="Unassembled WGS sequence"/>
</dbReference>
<dbReference type="EMBL" id="JAUIZM010000011">
    <property type="protein sequence ID" value="KAK1354400.1"/>
    <property type="molecule type" value="Genomic_DNA"/>
</dbReference>
<keyword evidence="2" id="KW-1185">Reference proteome</keyword>
<evidence type="ECO:0000313" key="2">
    <source>
        <dbReference type="Proteomes" id="UP001237642"/>
    </source>
</evidence>
<evidence type="ECO:0000313" key="1">
    <source>
        <dbReference type="EMBL" id="KAK1354400.1"/>
    </source>
</evidence>
<reference evidence="1" key="1">
    <citation type="submission" date="2023-02" db="EMBL/GenBank/DDBJ databases">
        <title>Genome of toxic invasive species Heracleum sosnowskyi carries increased number of genes despite the absence of recent whole-genome duplications.</title>
        <authorList>
            <person name="Schelkunov M."/>
            <person name="Shtratnikova V."/>
            <person name="Makarenko M."/>
            <person name="Klepikova A."/>
            <person name="Omelchenko D."/>
            <person name="Novikova G."/>
            <person name="Obukhova E."/>
            <person name="Bogdanov V."/>
            <person name="Penin A."/>
            <person name="Logacheva M."/>
        </authorList>
    </citation>
    <scope>NUCLEOTIDE SEQUENCE</scope>
    <source>
        <strain evidence="1">Hsosn_3</strain>
        <tissue evidence="1">Leaf</tissue>
    </source>
</reference>
<organism evidence="1 2">
    <name type="scientific">Heracleum sosnowskyi</name>
    <dbReference type="NCBI Taxonomy" id="360622"/>
    <lineage>
        <taxon>Eukaryota</taxon>
        <taxon>Viridiplantae</taxon>
        <taxon>Streptophyta</taxon>
        <taxon>Embryophyta</taxon>
        <taxon>Tracheophyta</taxon>
        <taxon>Spermatophyta</taxon>
        <taxon>Magnoliopsida</taxon>
        <taxon>eudicotyledons</taxon>
        <taxon>Gunneridae</taxon>
        <taxon>Pentapetalae</taxon>
        <taxon>asterids</taxon>
        <taxon>campanulids</taxon>
        <taxon>Apiales</taxon>
        <taxon>Apiaceae</taxon>
        <taxon>Apioideae</taxon>
        <taxon>apioid superclade</taxon>
        <taxon>Tordylieae</taxon>
        <taxon>Tordyliinae</taxon>
        <taxon>Heracleum</taxon>
    </lineage>
</organism>
<dbReference type="AlphaFoldDB" id="A0AAD8GUK5"/>
<name>A0AAD8GUK5_9APIA</name>
<reference evidence="1" key="2">
    <citation type="submission" date="2023-05" db="EMBL/GenBank/DDBJ databases">
        <authorList>
            <person name="Schelkunov M.I."/>
        </authorList>
    </citation>
    <scope>NUCLEOTIDE SEQUENCE</scope>
    <source>
        <strain evidence="1">Hsosn_3</strain>
        <tissue evidence="1">Leaf</tissue>
    </source>
</reference>
<protein>
    <submittedName>
        <fullName evidence="1">Uncharacterized protein</fullName>
    </submittedName>
</protein>
<proteinExistence type="predicted"/>